<organism evidence="1">
    <name type="scientific">freshwater metagenome</name>
    <dbReference type="NCBI Taxonomy" id="449393"/>
    <lineage>
        <taxon>unclassified sequences</taxon>
        <taxon>metagenomes</taxon>
        <taxon>ecological metagenomes</taxon>
    </lineage>
</organism>
<sequence length="83" mass="9513">MTSRVSHSISFRLDAESQRHLRSLETSGLTRSEAIREALRVAAEQLARRESIRREAEIIAADQQDRQEMQEIAAFMESLRVEG</sequence>
<gene>
    <name evidence="1" type="ORF">UFOPK2958_00813</name>
</gene>
<dbReference type="AlphaFoldDB" id="A0A6J6WNT4"/>
<name>A0A6J6WNT4_9ZZZZ</name>
<evidence type="ECO:0000313" key="1">
    <source>
        <dbReference type="EMBL" id="CAB4785599.1"/>
    </source>
</evidence>
<accession>A0A6J6WNT4</accession>
<protein>
    <submittedName>
        <fullName evidence="1">Unannotated protein</fullName>
    </submittedName>
</protein>
<dbReference type="EMBL" id="CAFAAB010000083">
    <property type="protein sequence ID" value="CAB4785599.1"/>
    <property type="molecule type" value="Genomic_DNA"/>
</dbReference>
<reference evidence="1" key="1">
    <citation type="submission" date="2020-05" db="EMBL/GenBank/DDBJ databases">
        <authorList>
            <person name="Chiriac C."/>
            <person name="Salcher M."/>
            <person name="Ghai R."/>
            <person name="Kavagutti S V."/>
        </authorList>
    </citation>
    <scope>NUCLEOTIDE SEQUENCE</scope>
</reference>
<proteinExistence type="predicted"/>